<dbReference type="AlphaFoldDB" id="A0A9P9DFN8"/>
<dbReference type="EMBL" id="JAGMWT010000011">
    <property type="protein sequence ID" value="KAH7119715.1"/>
    <property type="molecule type" value="Genomic_DNA"/>
</dbReference>
<name>A0A9P9DFN8_9PLEO</name>
<dbReference type="Proteomes" id="UP000700596">
    <property type="component" value="Unassembled WGS sequence"/>
</dbReference>
<sequence length="276" mass="30306">PPPRPPRPNSNVIRDVNAWLDSSTVKPGPPLMEGVKYWREAAGPSSSPSPDIQYAVPIAPDGAENQQPRTIYRCAKKIQVRMPSSLRIKSQRTTVKQANRRSASMPVISLPIQTRGAPNPMILSRTRPDSITPSNTSQSIVTHQDSWKKESQYQLSGSSLHLERPVTLERGARDSNSQGRTENSVVQSARYGSGLRPSTAGNSLSLSREDSLGKLSDAPTYITGPPPPPYRSRTVSILSTSSFGCVDGMPEEQRLVSQQRAQRNKGIKGRIRRFAQ</sequence>
<feature type="compositionally biased region" description="Polar residues" evidence="1">
    <location>
        <begin position="129"/>
        <end position="144"/>
    </location>
</feature>
<protein>
    <submittedName>
        <fullName evidence="2">Uncharacterized protein</fullName>
    </submittedName>
</protein>
<feature type="compositionally biased region" description="Polar residues" evidence="1">
    <location>
        <begin position="174"/>
        <end position="187"/>
    </location>
</feature>
<accession>A0A9P9DFN8</accession>
<evidence type="ECO:0000313" key="2">
    <source>
        <dbReference type="EMBL" id="KAH7119715.1"/>
    </source>
</evidence>
<feature type="region of interest" description="Disordered" evidence="1">
    <location>
        <begin position="255"/>
        <end position="276"/>
    </location>
</feature>
<feature type="non-terminal residue" evidence="2">
    <location>
        <position position="276"/>
    </location>
</feature>
<reference evidence="2" key="1">
    <citation type="journal article" date="2021" name="Nat. Commun.">
        <title>Genetic determinants of endophytism in the Arabidopsis root mycobiome.</title>
        <authorList>
            <person name="Mesny F."/>
            <person name="Miyauchi S."/>
            <person name="Thiergart T."/>
            <person name="Pickel B."/>
            <person name="Atanasova L."/>
            <person name="Karlsson M."/>
            <person name="Huettel B."/>
            <person name="Barry K.W."/>
            <person name="Haridas S."/>
            <person name="Chen C."/>
            <person name="Bauer D."/>
            <person name="Andreopoulos W."/>
            <person name="Pangilinan J."/>
            <person name="LaButti K."/>
            <person name="Riley R."/>
            <person name="Lipzen A."/>
            <person name="Clum A."/>
            <person name="Drula E."/>
            <person name="Henrissat B."/>
            <person name="Kohler A."/>
            <person name="Grigoriev I.V."/>
            <person name="Martin F.M."/>
            <person name="Hacquard S."/>
        </authorList>
    </citation>
    <scope>NUCLEOTIDE SEQUENCE</scope>
    <source>
        <strain evidence="2">MPI-CAGE-CH-0243</strain>
    </source>
</reference>
<comment type="caution">
    <text evidence="2">The sequence shown here is derived from an EMBL/GenBank/DDBJ whole genome shotgun (WGS) entry which is preliminary data.</text>
</comment>
<dbReference type="OrthoDB" id="3935253at2759"/>
<gene>
    <name evidence="2" type="ORF">B0J11DRAFT_410202</name>
</gene>
<organism evidence="2 3">
    <name type="scientific">Dendryphion nanum</name>
    <dbReference type="NCBI Taxonomy" id="256645"/>
    <lineage>
        <taxon>Eukaryota</taxon>
        <taxon>Fungi</taxon>
        <taxon>Dikarya</taxon>
        <taxon>Ascomycota</taxon>
        <taxon>Pezizomycotina</taxon>
        <taxon>Dothideomycetes</taxon>
        <taxon>Pleosporomycetidae</taxon>
        <taxon>Pleosporales</taxon>
        <taxon>Torulaceae</taxon>
        <taxon>Dendryphion</taxon>
    </lineage>
</organism>
<feature type="region of interest" description="Disordered" evidence="1">
    <location>
        <begin position="112"/>
        <end position="234"/>
    </location>
</feature>
<feature type="compositionally biased region" description="Basic and acidic residues" evidence="1">
    <location>
        <begin position="161"/>
        <end position="173"/>
    </location>
</feature>
<keyword evidence="3" id="KW-1185">Reference proteome</keyword>
<feature type="non-terminal residue" evidence="2">
    <location>
        <position position="1"/>
    </location>
</feature>
<evidence type="ECO:0000256" key="1">
    <source>
        <dbReference type="SAM" id="MobiDB-lite"/>
    </source>
</evidence>
<evidence type="ECO:0000313" key="3">
    <source>
        <dbReference type="Proteomes" id="UP000700596"/>
    </source>
</evidence>
<feature type="compositionally biased region" description="Basic residues" evidence="1">
    <location>
        <begin position="262"/>
        <end position="276"/>
    </location>
</feature>
<proteinExistence type="predicted"/>